<accession>A0A6D2JWL9</accession>
<dbReference type="Pfam" id="PF02902">
    <property type="entry name" value="Peptidase_C48"/>
    <property type="match status" value="1"/>
</dbReference>
<comment type="similarity">
    <text evidence="1">Belongs to the peptidase C48 family.</text>
</comment>
<keyword evidence="7" id="KW-1185">Reference proteome</keyword>
<keyword evidence="3" id="KW-0378">Hydrolase</keyword>
<keyword evidence="2" id="KW-0645">Protease</keyword>
<feature type="domain" description="Ubiquitin-like protease family profile" evidence="5">
    <location>
        <begin position="245"/>
        <end position="356"/>
    </location>
</feature>
<dbReference type="AlphaFoldDB" id="A0A6D2JWL9"/>
<dbReference type="GO" id="GO:0008234">
    <property type="term" value="F:cysteine-type peptidase activity"/>
    <property type="evidence" value="ECO:0007669"/>
    <property type="project" value="InterPro"/>
</dbReference>
<dbReference type="InterPro" id="IPR003653">
    <property type="entry name" value="Peptidase_C48_C"/>
</dbReference>
<evidence type="ECO:0000259" key="5">
    <source>
        <dbReference type="Pfam" id="PF02902"/>
    </source>
</evidence>
<feature type="compositionally biased region" description="Basic and acidic residues" evidence="4">
    <location>
        <begin position="97"/>
        <end position="109"/>
    </location>
</feature>
<gene>
    <name evidence="6" type="ORF">MERR_LOCUS27668</name>
</gene>
<evidence type="ECO:0000256" key="2">
    <source>
        <dbReference type="ARBA" id="ARBA00022670"/>
    </source>
</evidence>
<feature type="region of interest" description="Disordered" evidence="4">
    <location>
        <begin position="97"/>
        <end position="130"/>
    </location>
</feature>
<protein>
    <recommendedName>
        <fullName evidence="5">Ubiquitin-like protease family profile domain-containing protein</fullName>
    </recommendedName>
</protein>
<proteinExistence type="inferred from homology"/>
<dbReference type="GO" id="GO:0006508">
    <property type="term" value="P:proteolysis"/>
    <property type="evidence" value="ECO:0007669"/>
    <property type="project" value="UniProtKB-KW"/>
</dbReference>
<dbReference type="InterPro" id="IPR038765">
    <property type="entry name" value="Papain-like_cys_pep_sf"/>
</dbReference>
<dbReference type="EMBL" id="CACVBM020001229">
    <property type="protein sequence ID" value="CAA7040433.1"/>
    <property type="molecule type" value="Genomic_DNA"/>
</dbReference>
<dbReference type="SUPFAM" id="SSF54001">
    <property type="entry name" value="Cysteine proteinases"/>
    <property type="match status" value="1"/>
</dbReference>
<name>A0A6D2JWL9_9BRAS</name>
<evidence type="ECO:0000256" key="4">
    <source>
        <dbReference type="SAM" id="MobiDB-lite"/>
    </source>
</evidence>
<evidence type="ECO:0000256" key="3">
    <source>
        <dbReference type="ARBA" id="ARBA00022801"/>
    </source>
</evidence>
<sequence>MEEMGLPERMFESGNEPTGRKRVNNHFNLRWVDNIKPALDEEHLEMLAESQYGRLMRMGNHTFAVMFVHYLLSRWFTLQLIVKWVIRTLYREQMHVSRDNKAGPSDRLRLPPHPVSKRTRSEPGTRNVTTRAASKCNPLAYVSPSNSTTELAIQQAAAPPMLWKEKVCTLVGGFSPFILPDEEKVAAVQAISKPNRQLILAPGVAIDGFTLGNFFNASGPPAAEVVEAIIVNMQHRRDRDGDGGYDFLGPSYMTAIKQKYGGFISCVDKKSFEFCSAVRLPLHNRSNNMADVRQLYCPYMIDGKHWVGIIIDLSTTSITVLDCNTACVTVSGVEKYLQPLSEMIPYILRASVGHETANSLPLILFPIHRLDIALLCESPGLSAVATLILIELHATNQILASGDIDDDTLRTATRNYAIALYEDCQ</sequence>
<organism evidence="6 7">
    <name type="scientific">Microthlaspi erraticum</name>
    <dbReference type="NCBI Taxonomy" id="1685480"/>
    <lineage>
        <taxon>Eukaryota</taxon>
        <taxon>Viridiplantae</taxon>
        <taxon>Streptophyta</taxon>
        <taxon>Embryophyta</taxon>
        <taxon>Tracheophyta</taxon>
        <taxon>Spermatophyta</taxon>
        <taxon>Magnoliopsida</taxon>
        <taxon>eudicotyledons</taxon>
        <taxon>Gunneridae</taxon>
        <taxon>Pentapetalae</taxon>
        <taxon>rosids</taxon>
        <taxon>malvids</taxon>
        <taxon>Brassicales</taxon>
        <taxon>Brassicaceae</taxon>
        <taxon>Coluteocarpeae</taxon>
        <taxon>Microthlaspi</taxon>
    </lineage>
</organism>
<evidence type="ECO:0000313" key="6">
    <source>
        <dbReference type="EMBL" id="CAA7040433.1"/>
    </source>
</evidence>
<evidence type="ECO:0000313" key="7">
    <source>
        <dbReference type="Proteomes" id="UP000467841"/>
    </source>
</evidence>
<evidence type="ECO:0000256" key="1">
    <source>
        <dbReference type="ARBA" id="ARBA00005234"/>
    </source>
</evidence>
<comment type="caution">
    <text evidence="6">The sequence shown here is derived from an EMBL/GenBank/DDBJ whole genome shotgun (WGS) entry which is preliminary data.</text>
</comment>
<reference evidence="6" key="1">
    <citation type="submission" date="2020-01" db="EMBL/GenBank/DDBJ databases">
        <authorList>
            <person name="Mishra B."/>
        </authorList>
    </citation>
    <scope>NUCLEOTIDE SEQUENCE [LARGE SCALE GENOMIC DNA]</scope>
</reference>
<dbReference type="Proteomes" id="UP000467841">
    <property type="component" value="Unassembled WGS sequence"/>
</dbReference>